<dbReference type="InterPro" id="IPR031934">
    <property type="entry name" value="DUF4769"/>
</dbReference>
<reference evidence="1 2" key="1">
    <citation type="submission" date="2015-08" db="EMBL/GenBank/DDBJ databases">
        <title>Ancestral chromatin configuration constrains chromatin evolution on differentiating sex chromosomes in Drosophila.</title>
        <authorList>
            <person name="Zhou Q."/>
            <person name="Bachtrog D."/>
        </authorList>
    </citation>
    <scope>NUCLEOTIDE SEQUENCE [LARGE SCALE GENOMIC DNA]</scope>
    <source>
        <tissue evidence="1">Whole larvae</tissue>
    </source>
</reference>
<name>A0A0M3QU71_DROBS</name>
<proteinExistence type="predicted"/>
<dbReference type="STRING" id="30019.A0A0M3QU71"/>
<organism evidence="1 2">
    <name type="scientific">Drosophila busckii</name>
    <name type="common">Fruit fly</name>
    <dbReference type="NCBI Taxonomy" id="30019"/>
    <lineage>
        <taxon>Eukaryota</taxon>
        <taxon>Metazoa</taxon>
        <taxon>Ecdysozoa</taxon>
        <taxon>Arthropoda</taxon>
        <taxon>Hexapoda</taxon>
        <taxon>Insecta</taxon>
        <taxon>Pterygota</taxon>
        <taxon>Neoptera</taxon>
        <taxon>Endopterygota</taxon>
        <taxon>Diptera</taxon>
        <taxon>Brachycera</taxon>
        <taxon>Muscomorpha</taxon>
        <taxon>Ephydroidea</taxon>
        <taxon>Drosophilidae</taxon>
        <taxon>Drosophila</taxon>
    </lineage>
</organism>
<dbReference type="AlphaFoldDB" id="A0A0M3QU71"/>
<evidence type="ECO:0000313" key="1">
    <source>
        <dbReference type="EMBL" id="ALC40153.1"/>
    </source>
</evidence>
<dbReference type="PANTHER" id="PTHR31025:SF9">
    <property type="entry name" value="SI:DKEY-286J15.1"/>
    <property type="match status" value="1"/>
</dbReference>
<accession>A0A0M3QU71</accession>
<keyword evidence="2" id="KW-1185">Reference proteome</keyword>
<dbReference type="PANTHER" id="PTHR31025">
    <property type="entry name" value="SI:CH211-196P9.1-RELATED"/>
    <property type="match status" value="1"/>
</dbReference>
<dbReference type="Proteomes" id="UP000494163">
    <property type="component" value="Chromosome 2L"/>
</dbReference>
<dbReference type="EMBL" id="CP012523">
    <property type="protein sequence ID" value="ALC40153.1"/>
    <property type="molecule type" value="Genomic_DNA"/>
</dbReference>
<evidence type="ECO:0000313" key="2">
    <source>
        <dbReference type="Proteomes" id="UP000494163"/>
    </source>
</evidence>
<gene>
    <name evidence="1" type="ORF">Dbus_chr2Lg2238</name>
</gene>
<dbReference type="OMA" id="KRIMTHA"/>
<dbReference type="OrthoDB" id="8041334at2759"/>
<protein>
    <submittedName>
        <fullName evidence="1">Maker589</fullName>
    </submittedName>
</protein>
<sequence>MEIVEETDEDAKLRHFIETIDIESDVFDYLKNAGICCRHLQYLTADDIKDAIQPIGLRAEFREKLFAYKRSGQLDAWKAPTRVTDWLRTCMSPSSSSERPNLVAQVLDKSLRVLFSETSKGKRIMTHANKYGVISKTQRNELVEIIMDYVTEHNLQLGAKNCHQLFDEICQVFPSEVEWKDFYYIPRKGRSNTGGRLFVRYKNIVSKRRHSMKFSKGSSSKSSSPAATEDNYWLDDNKLYAFKLCLSVENNENEDWHDVCEKWTETFPLRQRELKQRHKEVFLLGWPKLRHEKFMELINIDFEHMHCFKNQLLHSKWPEFKLKICQHYKQIAHKPPFKALFEHAVKSKDMAVQDYMYAILLLFVLPATARFVNETGKTSRRVSVSESQESFVLHVNSIDEHEELMAAMKKKWFAQDLTIQPCLIVEGSTDMDMDINTYYVHFNSRLTKMSSFLDSLDLCFKIFQVLHIPYPKACFEVWLFIQKYFYEIDAEADCKSSNITALIAILDGINISI</sequence>
<dbReference type="Pfam" id="PF15992">
    <property type="entry name" value="DUF4769"/>
    <property type="match status" value="1"/>
</dbReference>